<evidence type="ECO:0000313" key="1">
    <source>
        <dbReference type="EMBL" id="MPD00305.1"/>
    </source>
</evidence>
<reference evidence="1 2" key="1">
    <citation type="submission" date="2019-05" db="EMBL/GenBank/DDBJ databases">
        <title>Another draft genome of Portunus trituberculatus and its Hox gene families provides insights of decapod evolution.</title>
        <authorList>
            <person name="Jeong J.-H."/>
            <person name="Song I."/>
            <person name="Kim S."/>
            <person name="Choi T."/>
            <person name="Kim D."/>
            <person name="Ryu S."/>
            <person name="Kim W."/>
        </authorList>
    </citation>
    <scope>NUCLEOTIDE SEQUENCE [LARGE SCALE GENOMIC DNA]</scope>
    <source>
        <tissue evidence="1">Muscle</tissue>
    </source>
</reference>
<comment type="caution">
    <text evidence="1">The sequence shown here is derived from an EMBL/GenBank/DDBJ whole genome shotgun (WGS) entry which is preliminary data.</text>
</comment>
<protein>
    <submittedName>
        <fullName evidence="1">Uncharacterized protein</fullName>
    </submittedName>
</protein>
<dbReference type="EMBL" id="VSRR010122314">
    <property type="protein sequence ID" value="MPD00305.1"/>
    <property type="molecule type" value="Genomic_DNA"/>
</dbReference>
<evidence type="ECO:0000313" key="2">
    <source>
        <dbReference type="Proteomes" id="UP000324222"/>
    </source>
</evidence>
<accession>A0A5B7K6K9</accession>
<sequence>MDSIFTLLSVETFLKTLRIISAALENSRGERVKRFSIPKDITLCKQEEEIVLLYLMVQSTPSHLSYIYIRQFSLVLRQLPRPERKTDASHSSLSSATLLGDFSPFLFSTSKKVHQCGAFVFVLVSSRCLLSDISLKSFFFHFHT</sequence>
<gene>
    <name evidence="1" type="ORF">E2C01_095768</name>
</gene>
<name>A0A5B7K6K9_PORTR</name>
<dbReference type="AlphaFoldDB" id="A0A5B7K6K9"/>
<proteinExistence type="predicted"/>
<dbReference type="Proteomes" id="UP000324222">
    <property type="component" value="Unassembled WGS sequence"/>
</dbReference>
<keyword evidence="2" id="KW-1185">Reference proteome</keyword>
<organism evidence="1 2">
    <name type="scientific">Portunus trituberculatus</name>
    <name type="common">Swimming crab</name>
    <name type="synonym">Neptunus trituberculatus</name>
    <dbReference type="NCBI Taxonomy" id="210409"/>
    <lineage>
        <taxon>Eukaryota</taxon>
        <taxon>Metazoa</taxon>
        <taxon>Ecdysozoa</taxon>
        <taxon>Arthropoda</taxon>
        <taxon>Crustacea</taxon>
        <taxon>Multicrustacea</taxon>
        <taxon>Malacostraca</taxon>
        <taxon>Eumalacostraca</taxon>
        <taxon>Eucarida</taxon>
        <taxon>Decapoda</taxon>
        <taxon>Pleocyemata</taxon>
        <taxon>Brachyura</taxon>
        <taxon>Eubrachyura</taxon>
        <taxon>Portunoidea</taxon>
        <taxon>Portunidae</taxon>
        <taxon>Portuninae</taxon>
        <taxon>Portunus</taxon>
    </lineage>
</organism>